<keyword evidence="3" id="KW-1185">Reference proteome</keyword>
<dbReference type="InterPro" id="IPR036390">
    <property type="entry name" value="WH_DNA-bd_sf"/>
</dbReference>
<dbReference type="EMBL" id="QOVM01000002">
    <property type="protein sequence ID" value="RXG23359.1"/>
    <property type="molecule type" value="Genomic_DNA"/>
</dbReference>
<evidence type="ECO:0000313" key="3">
    <source>
        <dbReference type="Proteomes" id="UP000289238"/>
    </source>
</evidence>
<dbReference type="InterPro" id="IPR051815">
    <property type="entry name" value="Molybdate_resp_trans_reg"/>
</dbReference>
<dbReference type="PANTHER" id="PTHR30432">
    <property type="entry name" value="TRANSCRIPTIONAL REGULATOR MODE"/>
    <property type="match status" value="1"/>
</dbReference>
<reference evidence="2 3" key="1">
    <citation type="submission" date="2018-07" db="EMBL/GenBank/DDBJ databases">
        <title>Leeuwenhoekiella genomics.</title>
        <authorList>
            <person name="Tahon G."/>
            <person name="Willems A."/>
        </authorList>
    </citation>
    <scope>NUCLEOTIDE SEQUENCE [LARGE SCALE GENOMIC DNA]</scope>
    <source>
        <strain evidence="2 3">LMG 22550</strain>
    </source>
</reference>
<dbReference type="GO" id="GO:0003700">
    <property type="term" value="F:DNA-binding transcription factor activity"/>
    <property type="evidence" value="ECO:0007669"/>
    <property type="project" value="InterPro"/>
</dbReference>
<evidence type="ECO:0000259" key="1">
    <source>
        <dbReference type="Pfam" id="PF00126"/>
    </source>
</evidence>
<dbReference type="Gene3D" id="1.10.10.10">
    <property type="entry name" value="Winged helix-like DNA-binding domain superfamily/Winged helix DNA-binding domain"/>
    <property type="match status" value="1"/>
</dbReference>
<dbReference type="RefSeq" id="WP_128756894.1">
    <property type="nucleotide sequence ID" value="NZ_QOVM01000002.1"/>
</dbReference>
<gene>
    <name evidence="2" type="ORF">DSM00_972</name>
</gene>
<name>A0A4Q0PBP0_9FLAO</name>
<feature type="domain" description="HTH lysR-type" evidence="1">
    <location>
        <begin position="23"/>
        <end position="83"/>
    </location>
</feature>
<proteinExistence type="predicted"/>
<evidence type="ECO:0000313" key="2">
    <source>
        <dbReference type="EMBL" id="RXG23359.1"/>
    </source>
</evidence>
<protein>
    <submittedName>
        <fullName evidence="2">Molybdate transport system regulatory protein</fullName>
    </submittedName>
</protein>
<dbReference type="AlphaFoldDB" id="A0A4Q0PBP0"/>
<dbReference type="PANTHER" id="PTHR30432:SF1">
    <property type="entry name" value="DNA-BINDING TRANSCRIPTIONAL DUAL REGULATOR MODE"/>
    <property type="match status" value="1"/>
</dbReference>
<dbReference type="Pfam" id="PF00126">
    <property type="entry name" value="HTH_1"/>
    <property type="match status" value="1"/>
</dbReference>
<dbReference type="Proteomes" id="UP000289238">
    <property type="component" value="Unassembled WGS sequence"/>
</dbReference>
<sequence length="111" mass="12459">MKSIKSRIWIEDNENVFLGYGRVQLLKKIEETNSISAAAKELNMSYKKAWKLINSMNVSSQDALVITNTGGKDGGGTTLTPYGKKMIVNFETLNAACEDFLNTEFKKLYQL</sequence>
<dbReference type="SUPFAM" id="SSF46785">
    <property type="entry name" value="Winged helix' DNA-binding domain"/>
    <property type="match status" value="1"/>
</dbReference>
<comment type="caution">
    <text evidence="2">The sequence shown here is derived from an EMBL/GenBank/DDBJ whole genome shotgun (WGS) entry which is preliminary data.</text>
</comment>
<dbReference type="OrthoDB" id="9805928at2"/>
<organism evidence="2 3">
    <name type="scientific">Leeuwenhoekiella aequorea</name>
    <dbReference type="NCBI Taxonomy" id="283736"/>
    <lineage>
        <taxon>Bacteria</taxon>
        <taxon>Pseudomonadati</taxon>
        <taxon>Bacteroidota</taxon>
        <taxon>Flavobacteriia</taxon>
        <taxon>Flavobacteriales</taxon>
        <taxon>Flavobacteriaceae</taxon>
        <taxon>Leeuwenhoekiella</taxon>
    </lineage>
</organism>
<accession>A0A4Q0PBP0</accession>
<dbReference type="InterPro" id="IPR000847">
    <property type="entry name" value="LysR_HTH_N"/>
</dbReference>
<dbReference type="InterPro" id="IPR036388">
    <property type="entry name" value="WH-like_DNA-bd_sf"/>
</dbReference>